<accession>A0ABX1WCE2</accession>
<proteinExistence type="predicted"/>
<keyword evidence="2" id="KW-1185">Reference proteome</keyword>
<dbReference type="EMBL" id="WVQY01000004">
    <property type="protein sequence ID" value="NOD30954.1"/>
    <property type="molecule type" value="Genomic_DNA"/>
</dbReference>
<name>A0ABX1WCE2_9RHOB</name>
<dbReference type="InterPro" id="IPR045386">
    <property type="entry name" value="DUF6525"/>
</dbReference>
<evidence type="ECO:0000313" key="2">
    <source>
        <dbReference type="Proteomes" id="UP000599383"/>
    </source>
</evidence>
<dbReference type="Proteomes" id="UP000599383">
    <property type="component" value="Unassembled WGS sequence"/>
</dbReference>
<gene>
    <name evidence="1" type="ORF">GS617_11780</name>
</gene>
<sequence length="77" mass="8399">MQVYDSLPSGLRLWLASASLPWSPVSAQKIWNRAGGARNPSAALMRLDAIEQAMLRRDAGVWTFKTGNAPGYRAAKP</sequence>
<reference evidence="1 2" key="1">
    <citation type="submission" date="2019-12" db="EMBL/GenBank/DDBJ databases">
        <title>Ruegeria JWLKs population differentiation of coral mucus and skeleton niches.</title>
        <authorList>
            <person name="Luo D."/>
        </authorList>
    </citation>
    <scope>NUCLEOTIDE SEQUENCE [LARGE SCALE GENOMIC DNA]</scope>
    <source>
        <strain evidence="1 2">HKCCD6238</strain>
    </source>
</reference>
<organism evidence="1 2">
    <name type="scientific">Ruegeria atlantica</name>
    <dbReference type="NCBI Taxonomy" id="81569"/>
    <lineage>
        <taxon>Bacteria</taxon>
        <taxon>Pseudomonadati</taxon>
        <taxon>Pseudomonadota</taxon>
        <taxon>Alphaproteobacteria</taxon>
        <taxon>Rhodobacterales</taxon>
        <taxon>Roseobacteraceae</taxon>
        <taxon>Ruegeria</taxon>
    </lineage>
</organism>
<protein>
    <submittedName>
        <fullName evidence="1">Uncharacterized protein</fullName>
    </submittedName>
</protein>
<comment type="caution">
    <text evidence="1">The sequence shown here is derived from an EMBL/GenBank/DDBJ whole genome shotgun (WGS) entry which is preliminary data.</text>
</comment>
<dbReference type="Pfam" id="PF20135">
    <property type="entry name" value="DUF6525"/>
    <property type="match status" value="1"/>
</dbReference>
<evidence type="ECO:0000313" key="1">
    <source>
        <dbReference type="EMBL" id="NOD30954.1"/>
    </source>
</evidence>